<name>A0A9N9D9Z0_9GLOM</name>
<dbReference type="Gene3D" id="2.60.120.920">
    <property type="match status" value="1"/>
</dbReference>
<dbReference type="InterPro" id="IPR043136">
    <property type="entry name" value="B30.2/SPRY_sf"/>
</dbReference>
<gene>
    <name evidence="2" type="ORF">FCALED_LOCUS9913</name>
</gene>
<sequence>MDSPTAWNTNDERNLIRLMSDRLIVNYTGLGGVENCAAIRTNYPIPEQCGLFYFEVDIIDRGENGVVGIGFCTQSANLNKLPGWEDSSWGYYGDDGKKFFNDAIGESYGPKFMNGDSIGCCLNFRNNPVFYTRNGVNIGIVFRGFKKALYPCIGMMSPGGSIRAKFGYRKFKYTEEYEQALAVLIKLLEIEAHNTFTLRY</sequence>
<evidence type="ECO:0000313" key="2">
    <source>
        <dbReference type="EMBL" id="CAG8628083.1"/>
    </source>
</evidence>
<reference evidence="2" key="1">
    <citation type="submission" date="2021-06" db="EMBL/GenBank/DDBJ databases">
        <authorList>
            <person name="Kallberg Y."/>
            <person name="Tangrot J."/>
            <person name="Rosling A."/>
        </authorList>
    </citation>
    <scope>NUCLEOTIDE SEQUENCE</scope>
    <source>
        <strain evidence="2">UK204</strain>
    </source>
</reference>
<evidence type="ECO:0000313" key="3">
    <source>
        <dbReference type="Proteomes" id="UP000789570"/>
    </source>
</evidence>
<keyword evidence="3" id="KW-1185">Reference proteome</keyword>
<accession>A0A9N9D9Z0</accession>
<dbReference type="InterPro" id="IPR013320">
    <property type="entry name" value="ConA-like_dom_sf"/>
</dbReference>
<feature type="domain" description="B30.2/SPRY" evidence="1">
    <location>
        <begin position="1"/>
        <end position="171"/>
    </location>
</feature>
<dbReference type="OrthoDB" id="25503at2759"/>
<dbReference type="EMBL" id="CAJVPQ010003443">
    <property type="protein sequence ID" value="CAG8628083.1"/>
    <property type="molecule type" value="Genomic_DNA"/>
</dbReference>
<dbReference type="InterPro" id="IPR050618">
    <property type="entry name" value="Ubq-SigPath_Reg"/>
</dbReference>
<dbReference type="PROSITE" id="PS50188">
    <property type="entry name" value="B302_SPRY"/>
    <property type="match status" value="1"/>
</dbReference>
<dbReference type="SMART" id="SM00449">
    <property type="entry name" value="SPRY"/>
    <property type="match status" value="1"/>
</dbReference>
<protein>
    <submittedName>
        <fullName evidence="2">16210_t:CDS:1</fullName>
    </submittedName>
</protein>
<dbReference type="PANTHER" id="PTHR12864">
    <property type="entry name" value="RAN BINDING PROTEIN 9-RELATED"/>
    <property type="match status" value="1"/>
</dbReference>
<dbReference type="Proteomes" id="UP000789570">
    <property type="component" value="Unassembled WGS sequence"/>
</dbReference>
<organism evidence="2 3">
    <name type="scientific">Funneliformis caledonium</name>
    <dbReference type="NCBI Taxonomy" id="1117310"/>
    <lineage>
        <taxon>Eukaryota</taxon>
        <taxon>Fungi</taxon>
        <taxon>Fungi incertae sedis</taxon>
        <taxon>Mucoromycota</taxon>
        <taxon>Glomeromycotina</taxon>
        <taxon>Glomeromycetes</taxon>
        <taxon>Glomerales</taxon>
        <taxon>Glomeraceae</taxon>
        <taxon>Funneliformis</taxon>
    </lineage>
</organism>
<proteinExistence type="predicted"/>
<dbReference type="InterPro" id="IPR001870">
    <property type="entry name" value="B30.2/SPRY"/>
</dbReference>
<dbReference type="AlphaFoldDB" id="A0A9N9D9Z0"/>
<evidence type="ECO:0000259" key="1">
    <source>
        <dbReference type="PROSITE" id="PS50188"/>
    </source>
</evidence>
<dbReference type="InterPro" id="IPR003877">
    <property type="entry name" value="SPRY_dom"/>
</dbReference>
<dbReference type="Pfam" id="PF00622">
    <property type="entry name" value="SPRY"/>
    <property type="match status" value="1"/>
</dbReference>
<dbReference type="SUPFAM" id="SSF49899">
    <property type="entry name" value="Concanavalin A-like lectins/glucanases"/>
    <property type="match status" value="1"/>
</dbReference>
<comment type="caution">
    <text evidence="2">The sequence shown here is derived from an EMBL/GenBank/DDBJ whole genome shotgun (WGS) entry which is preliminary data.</text>
</comment>